<comment type="caution">
    <text evidence="1">The sequence shown here is derived from an EMBL/GenBank/DDBJ whole genome shotgun (WGS) entry which is preliminary data.</text>
</comment>
<dbReference type="InterPro" id="IPR038765">
    <property type="entry name" value="Papain-like_cys_pep_sf"/>
</dbReference>
<accession>A0A2M7T8U0</accession>
<gene>
    <name evidence="1" type="ORF">COY37_05665</name>
</gene>
<organism evidence="1 2">
    <name type="scientific">Candidatus Aquicultor secundus</name>
    <dbReference type="NCBI Taxonomy" id="1973895"/>
    <lineage>
        <taxon>Bacteria</taxon>
        <taxon>Bacillati</taxon>
        <taxon>Actinomycetota</taxon>
        <taxon>Candidatus Aquicultoria</taxon>
        <taxon>Candidatus Aquicultorales</taxon>
        <taxon>Candidatus Aquicultoraceae</taxon>
        <taxon>Candidatus Aquicultor</taxon>
    </lineage>
</organism>
<dbReference type="AlphaFoldDB" id="A0A2M7T8U0"/>
<sequence>MYLLSLIVFFLFGFVSDAFAFENSKLAEIAQKYIGRNFSKEGIQCKGFVQKVVRKAGRKLDSGYRFCYLDVGKETTSKEATRGDIIQLDNPSINHDERKDRKGGSAAYTKPMHTAIVIDNYGNGAYKVVDCNWGKFRYTVRIGDWNPYK</sequence>
<evidence type="ECO:0000313" key="1">
    <source>
        <dbReference type="EMBL" id="PIZ38925.1"/>
    </source>
</evidence>
<feature type="non-terminal residue" evidence="1">
    <location>
        <position position="149"/>
    </location>
</feature>
<dbReference type="Proteomes" id="UP000230956">
    <property type="component" value="Unassembled WGS sequence"/>
</dbReference>
<evidence type="ECO:0008006" key="3">
    <source>
        <dbReference type="Google" id="ProtNLM"/>
    </source>
</evidence>
<dbReference type="Gene3D" id="3.90.1720.10">
    <property type="entry name" value="endopeptidase domain like (from Nostoc punctiforme)"/>
    <property type="match status" value="1"/>
</dbReference>
<reference evidence="2" key="1">
    <citation type="submission" date="2017-09" db="EMBL/GenBank/DDBJ databases">
        <title>Depth-based differentiation of microbial function through sediment-hosted aquifers and enrichment of novel symbionts in the deep terrestrial subsurface.</title>
        <authorList>
            <person name="Probst A.J."/>
            <person name="Ladd B."/>
            <person name="Jarett J.K."/>
            <person name="Geller-Mcgrath D.E."/>
            <person name="Sieber C.M.K."/>
            <person name="Emerson J.B."/>
            <person name="Anantharaman K."/>
            <person name="Thomas B.C."/>
            <person name="Malmstrom R."/>
            <person name="Stieglmeier M."/>
            <person name="Klingl A."/>
            <person name="Woyke T."/>
            <person name="Ryan C.M."/>
            <person name="Banfield J.F."/>
        </authorList>
    </citation>
    <scope>NUCLEOTIDE SEQUENCE [LARGE SCALE GENOMIC DNA]</scope>
</reference>
<dbReference type="EMBL" id="PFNG01000134">
    <property type="protein sequence ID" value="PIZ38925.1"/>
    <property type="molecule type" value="Genomic_DNA"/>
</dbReference>
<dbReference type="SUPFAM" id="SSF54001">
    <property type="entry name" value="Cysteine proteinases"/>
    <property type="match status" value="1"/>
</dbReference>
<evidence type="ECO:0000313" key="2">
    <source>
        <dbReference type="Proteomes" id="UP000230956"/>
    </source>
</evidence>
<name>A0A2M7T8U0_9ACTN</name>
<protein>
    <recommendedName>
        <fullName evidence="3">CHAP domain-containing protein</fullName>
    </recommendedName>
</protein>
<proteinExistence type="predicted"/>